<dbReference type="PANTHER" id="PTHR48050:SF13">
    <property type="entry name" value="STEROL 3-BETA-GLUCOSYLTRANSFERASE UGT80A2"/>
    <property type="match status" value="1"/>
</dbReference>
<organism evidence="1 2">
    <name type="scientific">Corallococcus exiguus</name>
    <dbReference type="NCBI Taxonomy" id="83462"/>
    <lineage>
        <taxon>Bacteria</taxon>
        <taxon>Pseudomonadati</taxon>
        <taxon>Myxococcota</taxon>
        <taxon>Myxococcia</taxon>
        <taxon>Myxococcales</taxon>
        <taxon>Cystobacterineae</taxon>
        <taxon>Myxococcaceae</taxon>
        <taxon>Corallococcus</taxon>
    </lineage>
</organism>
<dbReference type="EMBL" id="JAAAPK010000009">
    <property type="protein sequence ID" value="NBC43823.1"/>
    <property type="molecule type" value="Genomic_DNA"/>
</dbReference>
<protein>
    <submittedName>
        <fullName evidence="1">Glycosyltransferase</fullName>
    </submittedName>
</protein>
<proteinExistence type="predicted"/>
<dbReference type="Proteomes" id="UP000537825">
    <property type="component" value="Unassembled WGS sequence"/>
</dbReference>
<sequence length="443" mass="48165">MQTPTTPARQGDRATFLMVTPGGKGQMKGHLTRVLDLAQSLVARGHRVLVFTEEAVPAEVEASGAELVPVGDYRGIMDRMEAARETLPGWMRVSLLLRRAYWFACYRRAVLGSVEDYCHQLEPLLRREQVDCVVYDYFAFGAGYAAERLGIPAISTGNLGSVIDADGLPVLLRTAPPGRLARRVPRLTHALVEAFLPLRRTRAKLGLPPRAAKHAELFQTMGSSELHLAMVPENILAGVPRRGEQLYAGTIAFDGATAENSATFGPIAPGTVLVSTTSVGQDGGLMRRVLKALDPTGMPVLATTAGARDVPDNLGPHIRTEAFLPHEQVFPHVAALVTHGGWGAVGRALRHGVPMLIIPLFADQPLNAELLEKQGLAYQLSLREATPEAIRERVQALLKDQVLHARVQKLSEELKAMRKDSVAIDTLERLALETRGRRQAQAA</sequence>
<evidence type="ECO:0000313" key="1">
    <source>
        <dbReference type="EMBL" id="NBC43823.1"/>
    </source>
</evidence>
<dbReference type="CDD" id="cd03784">
    <property type="entry name" value="GT1_Gtf-like"/>
    <property type="match status" value="1"/>
</dbReference>
<dbReference type="PANTHER" id="PTHR48050">
    <property type="entry name" value="STEROL 3-BETA-GLUCOSYLTRANSFERASE"/>
    <property type="match status" value="1"/>
</dbReference>
<gene>
    <name evidence="1" type="ORF">GTZ93_28845</name>
</gene>
<dbReference type="Pfam" id="PF00201">
    <property type="entry name" value="UDPGT"/>
    <property type="match status" value="1"/>
</dbReference>
<dbReference type="Gene3D" id="3.40.50.2000">
    <property type="entry name" value="Glycogen Phosphorylase B"/>
    <property type="match status" value="2"/>
</dbReference>
<dbReference type="RefSeq" id="WP_161663132.1">
    <property type="nucleotide sequence ID" value="NZ_CBCSLE010000230.1"/>
</dbReference>
<dbReference type="GO" id="GO:0017000">
    <property type="term" value="P:antibiotic biosynthetic process"/>
    <property type="evidence" value="ECO:0007669"/>
    <property type="project" value="UniProtKB-ARBA"/>
</dbReference>
<keyword evidence="1" id="KW-0808">Transferase</keyword>
<accession>A0A7X4YE75</accession>
<dbReference type="SUPFAM" id="SSF53756">
    <property type="entry name" value="UDP-Glycosyltransferase/glycogen phosphorylase"/>
    <property type="match status" value="1"/>
</dbReference>
<dbReference type="AlphaFoldDB" id="A0A7X4YE75"/>
<dbReference type="InterPro" id="IPR002213">
    <property type="entry name" value="UDP_glucos_trans"/>
</dbReference>
<name>A0A7X4YE75_9BACT</name>
<keyword evidence="2" id="KW-1185">Reference proteome</keyword>
<reference evidence="1 2" key="1">
    <citation type="submission" date="2020-01" db="EMBL/GenBank/DDBJ databases">
        <title>The draft genome sequence of Corallococcus exiguus DSM 14696.</title>
        <authorList>
            <person name="Zhang X."/>
            <person name="Zhu H."/>
        </authorList>
    </citation>
    <scope>NUCLEOTIDE SEQUENCE [LARGE SCALE GENOMIC DNA]</scope>
    <source>
        <strain evidence="1 2">DSM 14696</strain>
    </source>
</reference>
<evidence type="ECO:0000313" key="2">
    <source>
        <dbReference type="Proteomes" id="UP000537825"/>
    </source>
</evidence>
<dbReference type="InterPro" id="IPR050426">
    <property type="entry name" value="Glycosyltransferase_28"/>
</dbReference>
<dbReference type="GO" id="GO:0008194">
    <property type="term" value="F:UDP-glycosyltransferase activity"/>
    <property type="evidence" value="ECO:0007669"/>
    <property type="project" value="InterPro"/>
</dbReference>
<comment type="caution">
    <text evidence="1">The sequence shown here is derived from an EMBL/GenBank/DDBJ whole genome shotgun (WGS) entry which is preliminary data.</text>
</comment>